<organism evidence="4 5">
    <name type="scientific">Chiloscyllium punctatum</name>
    <name type="common">Brownbanded bambooshark</name>
    <name type="synonym">Hemiscyllium punctatum</name>
    <dbReference type="NCBI Taxonomy" id="137246"/>
    <lineage>
        <taxon>Eukaryota</taxon>
        <taxon>Metazoa</taxon>
        <taxon>Chordata</taxon>
        <taxon>Craniata</taxon>
        <taxon>Vertebrata</taxon>
        <taxon>Chondrichthyes</taxon>
        <taxon>Elasmobranchii</taxon>
        <taxon>Galeomorphii</taxon>
        <taxon>Galeoidea</taxon>
        <taxon>Orectolobiformes</taxon>
        <taxon>Hemiscylliidae</taxon>
        <taxon>Chiloscyllium</taxon>
    </lineage>
</organism>
<dbReference type="InterPro" id="IPR019775">
    <property type="entry name" value="WD40_repeat_CS"/>
</dbReference>
<dbReference type="STRING" id="137246.A0A401RRL9"/>
<evidence type="ECO:0000256" key="1">
    <source>
        <dbReference type="ARBA" id="ARBA00022574"/>
    </source>
</evidence>
<dbReference type="InterPro" id="IPR001680">
    <property type="entry name" value="WD40_rpt"/>
</dbReference>
<dbReference type="SUPFAM" id="SSF50998">
    <property type="entry name" value="Quinoprotein alcohol dehydrogenase-like"/>
    <property type="match status" value="1"/>
</dbReference>
<sequence>DVTKHIDEGYRAVVGYEDGTVRIWDLKQGLQLHVVKGKDGHQGPLTCLAVNDTGSLVLTGSVDCTAKLLNPLTGKVVAVFSVPNNTKECVDKDQMEDTESNSNSVESVGFCRVLCPQVLVSPANGNILAKAGIVQLLWEDHSPIIYTGSLDGVVRIWDARSGKMEGECCGHVAEILAFMVNKEASVVVTASGDRTAKVFHLQRPDR</sequence>
<feature type="repeat" description="WD" evidence="3">
    <location>
        <begin position="13"/>
        <end position="34"/>
    </location>
</feature>
<dbReference type="InterPro" id="IPR051179">
    <property type="entry name" value="WD_repeat_multifunction"/>
</dbReference>
<evidence type="ECO:0000256" key="3">
    <source>
        <dbReference type="PROSITE-ProRule" id="PRU00221"/>
    </source>
</evidence>
<dbReference type="PROSITE" id="PS00678">
    <property type="entry name" value="WD_REPEATS_1"/>
    <property type="match status" value="1"/>
</dbReference>
<accession>A0A401RRL9</accession>
<evidence type="ECO:0000313" key="5">
    <source>
        <dbReference type="Proteomes" id="UP000287033"/>
    </source>
</evidence>
<dbReference type="PANTHER" id="PTHR19857">
    <property type="entry name" value="MITOCHONDRIAL DIVISION PROTEIN 1-RELATED"/>
    <property type="match status" value="1"/>
</dbReference>
<dbReference type="Proteomes" id="UP000287033">
    <property type="component" value="Unassembled WGS sequence"/>
</dbReference>
<comment type="caution">
    <text evidence="4">The sequence shown here is derived from an EMBL/GenBank/DDBJ whole genome shotgun (WGS) entry which is preliminary data.</text>
</comment>
<dbReference type="SMART" id="SM00320">
    <property type="entry name" value="WD40"/>
    <property type="match status" value="3"/>
</dbReference>
<feature type="non-terminal residue" evidence="4">
    <location>
        <position position="1"/>
    </location>
</feature>
<keyword evidence="1 3" id="KW-0853">WD repeat</keyword>
<keyword evidence="2" id="KW-0677">Repeat</keyword>
<dbReference type="EMBL" id="BEZZ01001943">
    <property type="protein sequence ID" value="GCC20791.1"/>
    <property type="molecule type" value="Genomic_DNA"/>
</dbReference>
<dbReference type="PANTHER" id="PTHR19857:SF8">
    <property type="entry name" value="ANGIO-ASSOCIATED MIGRATORY CELL PROTEIN"/>
    <property type="match status" value="1"/>
</dbReference>
<dbReference type="PROSITE" id="PS50082">
    <property type="entry name" value="WD_REPEATS_2"/>
    <property type="match status" value="2"/>
</dbReference>
<evidence type="ECO:0000313" key="4">
    <source>
        <dbReference type="EMBL" id="GCC20791.1"/>
    </source>
</evidence>
<proteinExistence type="predicted"/>
<dbReference type="GO" id="GO:0005829">
    <property type="term" value="C:cytosol"/>
    <property type="evidence" value="ECO:0007669"/>
    <property type="project" value="TreeGrafter"/>
</dbReference>
<reference evidence="4 5" key="1">
    <citation type="journal article" date="2018" name="Nat. Ecol. Evol.">
        <title>Shark genomes provide insights into elasmobranch evolution and the origin of vertebrates.</title>
        <authorList>
            <person name="Hara Y"/>
            <person name="Yamaguchi K"/>
            <person name="Onimaru K"/>
            <person name="Kadota M"/>
            <person name="Koyanagi M"/>
            <person name="Keeley SD"/>
            <person name="Tatsumi K"/>
            <person name="Tanaka K"/>
            <person name="Motone F"/>
            <person name="Kageyama Y"/>
            <person name="Nozu R"/>
            <person name="Adachi N"/>
            <person name="Nishimura O"/>
            <person name="Nakagawa R"/>
            <person name="Tanegashima C"/>
            <person name="Kiyatake I"/>
            <person name="Matsumoto R"/>
            <person name="Murakumo K"/>
            <person name="Nishida K"/>
            <person name="Terakita A"/>
            <person name="Kuratani S"/>
            <person name="Sato K"/>
            <person name="Hyodo S Kuraku.S."/>
        </authorList>
    </citation>
    <scope>NUCLEOTIDE SEQUENCE [LARGE SCALE GENOMIC DNA]</scope>
</reference>
<protein>
    <submittedName>
        <fullName evidence="4">Uncharacterized protein</fullName>
    </submittedName>
</protein>
<dbReference type="InterPro" id="IPR015943">
    <property type="entry name" value="WD40/YVTN_repeat-like_dom_sf"/>
</dbReference>
<feature type="repeat" description="WD" evidence="3">
    <location>
        <begin position="133"/>
        <end position="167"/>
    </location>
</feature>
<dbReference type="InterPro" id="IPR011047">
    <property type="entry name" value="Quinoprotein_ADH-like_sf"/>
</dbReference>
<dbReference type="Gene3D" id="2.130.10.10">
    <property type="entry name" value="YVTN repeat-like/Quinoprotein amine dehydrogenase"/>
    <property type="match status" value="1"/>
</dbReference>
<dbReference type="OrthoDB" id="10261640at2759"/>
<dbReference type="AlphaFoldDB" id="A0A401RRL9"/>
<dbReference type="Pfam" id="PF00400">
    <property type="entry name" value="WD40"/>
    <property type="match status" value="3"/>
</dbReference>
<gene>
    <name evidence="4" type="ORF">chiPu_0019359</name>
</gene>
<keyword evidence="5" id="KW-1185">Reference proteome</keyword>
<evidence type="ECO:0000256" key="2">
    <source>
        <dbReference type="ARBA" id="ARBA00022737"/>
    </source>
</evidence>
<name>A0A401RRL9_CHIPU</name>
<dbReference type="OMA" id="XKRAVVG"/>